<proteinExistence type="predicted"/>
<name>A0ACC0QTI2_9HYPO</name>
<dbReference type="Proteomes" id="UP001065298">
    <property type="component" value="Chromosome 6"/>
</dbReference>
<keyword evidence="2" id="KW-1185">Reference proteome</keyword>
<sequence>MPPRMQHAGSSSSYNDSGAWSRASSERQSNPPPCRPSAINNLDGNRSHPELKDTPGQPVVGRDPCSNVAMLDLSAKHAQPLANSRFSEPLRLHKRVADGLIAPLSAKKRLRDGPSTFPSGGEVRQHTVETNASMMN</sequence>
<protein>
    <submittedName>
        <fullName evidence="1">Uncharacterized protein</fullName>
    </submittedName>
</protein>
<comment type="caution">
    <text evidence="1">The sequence shown here is derived from an EMBL/GenBank/DDBJ whole genome shotgun (WGS) entry which is preliminary data.</text>
</comment>
<dbReference type="EMBL" id="CM046508">
    <property type="protein sequence ID" value="KAI8666082.1"/>
    <property type="molecule type" value="Genomic_DNA"/>
</dbReference>
<reference evidence="1" key="1">
    <citation type="submission" date="2022-06" db="EMBL/GenBank/DDBJ databases">
        <title>Fusarium solani species complex genomes reveal bases of compartmentalisation and animal pathogenesis.</title>
        <authorList>
            <person name="Tsai I.J."/>
        </authorList>
    </citation>
    <scope>NUCLEOTIDE SEQUENCE</scope>
    <source>
        <strain evidence="1">Fu6.1</strain>
    </source>
</reference>
<gene>
    <name evidence="1" type="ORF">NCS57_00831800</name>
</gene>
<evidence type="ECO:0000313" key="1">
    <source>
        <dbReference type="EMBL" id="KAI8666082.1"/>
    </source>
</evidence>
<organism evidence="1 2">
    <name type="scientific">Fusarium keratoplasticum</name>
    <dbReference type="NCBI Taxonomy" id="1328300"/>
    <lineage>
        <taxon>Eukaryota</taxon>
        <taxon>Fungi</taxon>
        <taxon>Dikarya</taxon>
        <taxon>Ascomycota</taxon>
        <taxon>Pezizomycotina</taxon>
        <taxon>Sordariomycetes</taxon>
        <taxon>Hypocreomycetidae</taxon>
        <taxon>Hypocreales</taxon>
        <taxon>Nectriaceae</taxon>
        <taxon>Fusarium</taxon>
        <taxon>Fusarium solani species complex</taxon>
    </lineage>
</organism>
<evidence type="ECO:0000313" key="2">
    <source>
        <dbReference type="Proteomes" id="UP001065298"/>
    </source>
</evidence>
<accession>A0ACC0QTI2</accession>